<dbReference type="Gene3D" id="2.60.220.10">
    <property type="entry name" value="Polysaccharide lyase family 8-like, C-terminal"/>
    <property type="match status" value="1"/>
</dbReference>
<gene>
    <name evidence="3" type="ORF">OBE_06358</name>
</gene>
<evidence type="ECO:0000313" key="3">
    <source>
        <dbReference type="EMBL" id="EKC65633.1"/>
    </source>
</evidence>
<dbReference type="PANTHER" id="PTHR37322">
    <property type="match status" value="1"/>
</dbReference>
<reference evidence="3" key="1">
    <citation type="journal article" date="2013" name="Environ. Microbiol.">
        <title>Microbiota from the distal guts of lean and obese adolescents exhibit partial functional redundancy besides clear differences in community structure.</title>
        <authorList>
            <person name="Ferrer M."/>
            <person name="Ruiz A."/>
            <person name="Lanza F."/>
            <person name="Haange S.B."/>
            <person name="Oberbach A."/>
            <person name="Till H."/>
            <person name="Bargiela R."/>
            <person name="Campoy C."/>
            <person name="Segura M.T."/>
            <person name="Richter M."/>
            <person name="von Bergen M."/>
            <person name="Seifert J."/>
            <person name="Suarez A."/>
        </authorList>
    </citation>
    <scope>NUCLEOTIDE SEQUENCE</scope>
</reference>
<sequence>MVLHEHDKYNGSHRARKSFHFFDGTIVCLGTDIENLNTEYPTETTVFQLAATTPETRQYWESYQSDGQTYIDPNGVGYYISKASRPAARYEKNFPQVTVGERSTKPTSGDWVSLTLQHGKAPKGASYEYAVLPHTDAAALKAFAKKPTYKILRQDRNAHIVRSPADGLTSYVLFETPQALPDGGLLQKADTSCLVMIREYKDKLLLTVSQPDLALYRGPSDEAFDKDGKRIERSIYSRPWTDNESQEIPVTVTLKGQWKVAETPYCK</sequence>
<organism evidence="3">
    <name type="scientific">human gut metagenome</name>
    <dbReference type="NCBI Taxonomy" id="408170"/>
    <lineage>
        <taxon>unclassified sequences</taxon>
        <taxon>metagenomes</taxon>
        <taxon>organismal metagenomes</taxon>
    </lineage>
</organism>
<dbReference type="EMBL" id="AJWZ01004372">
    <property type="protein sequence ID" value="EKC65633.1"/>
    <property type="molecule type" value="Genomic_DNA"/>
</dbReference>
<dbReference type="GO" id="GO:0016837">
    <property type="term" value="F:carbon-oxygen lyase activity, acting on polysaccharides"/>
    <property type="evidence" value="ECO:0007669"/>
    <property type="project" value="TreeGrafter"/>
</dbReference>
<dbReference type="Pfam" id="PF02278">
    <property type="entry name" value="Lyase_8"/>
    <property type="match status" value="1"/>
</dbReference>
<dbReference type="Gene3D" id="2.70.98.10">
    <property type="match status" value="1"/>
</dbReference>
<dbReference type="SUPFAM" id="SSF49863">
    <property type="entry name" value="Hyaluronate lyase-like, C-terminal domain"/>
    <property type="match status" value="1"/>
</dbReference>
<accession>K1T7T3</accession>
<dbReference type="AlphaFoldDB" id="K1T7T3"/>
<dbReference type="InterPro" id="IPR003159">
    <property type="entry name" value="Lyase_8_central_dom"/>
</dbReference>
<evidence type="ECO:0000256" key="1">
    <source>
        <dbReference type="ARBA" id="ARBA00023239"/>
    </source>
</evidence>
<dbReference type="InterPro" id="IPR011071">
    <property type="entry name" value="Lyase_8-like_C"/>
</dbReference>
<name>K1T7T3_9ZZZZ</name>
<keyword evidence="1 3" id="KW-0456">Lyase</keyword>
<dbReference type="InterPro" id="IPR011013">
    <property type="entry name" value="Gal_mutarotase_sf_dom"/>
</dbReference>
<dbReference type="GO" id="GO:0005975">
    <property type="term" value="P:carbohydrate metabolic process"/>
    <property type="evidence" value="ECO:0007669"/>
    <property type="project" value="InterPro"/>
</dbReference>
<feature type="domain" description="Polysaccharide lyase family 8 central" evidence="2">
    <location>
        <begin position="7"/>
        <end position="135"/>
    </location>
</feature>
<dbReference type="GO" id="GO:0005576">
    <property type="term" value="C:extracellular region"/>
    <property type="evidence" value="ECO:0007669"/>
    <property type="project" value="InterPro"/>
</dbReference>
<dbReference type="InterPro" id="IPR014718">
    <property type="entry name" value="GH-type_carb-bd"/>
</dbReference>
<evidence type="ECO:0000259" key="2">
    <source>
        <dbReference type="Pfam" id="PF02278"/>
    </source>
</evidence>
<comment type="caution">
    <text evidence="3">The sequence shown here is derived from an EMBL/GenBank/DDBJ whole genome shotgun (WGS) entry which is preliminary data.</text>
</comment>
<protein>
    <submittedName>
        <fullName evidence="3">Chondroitinase (Chondroitin lyase)</fullName>
    </submittedName>
</protein>
<dbReference type="InterPro" id="IPR039174">
    <property type="entry name" value="Chondroitin_ABC_lyase"/>
</dbReference>
<dbReference type="SUPFAM" id="SSF74650">
    <property type="entry name" value="Galactose mutarotase-like"/>
    <property type="match status" value="1"/>
</dbReference>
<proteinExistence type="predicted"/>
<dbReference type="GO" id="GO:0006027">
    <property type="term" value="P:glycosaminoglycan catabolic process"/>
    <property type="evidence" value="ECO:0007669"/>
    <property type="project" value="InterPro"/>
</dbReference>
<dbReference type="GO" id="GO:0030246">
    <property type="term" value="F:carbohydrate binding"/>
    <property type="evidence" value="ECO:0007669"/>
    <property type="project" value="InterPro"/>
</dbReference>
<feature type="non-terminal residue" evidence="3">
    <location>
        <position position="267"/>
    </location>
</feature>
<dbReference type="PANTHER" id="PTHR37322:SF3">
    <property type="entry name" value="CHONDROITIN SULFATE ABC EXOLYASE"/>
    <property type="match status" value="1"/>
</dbReference>
<dbReference type="GO" id="GO:0042597">
    <property type="term" value="C:periplasmic space"/>
    <property type="evidence" value="ECO:0007669"/>
    <property type="project" value="TreeGrafter"/>
</dbReference>